<keyword evidence="1" id="KW-0732">Signal</keyword>
<accession>A0A9P0D6N7</accession>
<keyword evidence="3" id="KW-1185">Reference proteome</keyword>
<name>A0A9P0D6N7_9CUCU</name>
<evidence type="ECO:0000313" key="3">
    <source>
        <dbReference type="Proteomes" id="UP001153636"/>
    </source>
</evidence>
<evidence type="ECO:0000256" key="1">
    <source>
        <dbReference type="SAM" id="SignalP"/>
    </source>
</evidence>
<proteinExistence type="predicted"/>
<protein>
    <submittedName>
        <fullName evidence="2">Uncharacterized protein</fullName>
    </submittedName>
</protein>
<dbReference type="OrthoDB" id="9992118at2759"/>
<dbReference type="Proteomes" id="UP001153636">
    <property type="component" value="Chromosome 7"/>
</dbReference>
<feature type="chain" id="PRO_5040389435" evidence="1">
    <location>
        <begin position="19"/>
        <end position="131"/>
    </location>
</feature>
<organism evidence="2 3">
    <name type="scientific">Psylliodes chrysocephalus</name>
    <dbReference type="NCBI Taxonomy" id="3402493"/>
    <lineage>
        <taxon>Eukaryota</taxon>
        <taxon>Metazoa</taxon>
        <taxon>Ecdysozoa</taxon>
        <taxon>Arthropoda</taxon>
        <taxon>Hexapoda</taxon>
        <taxon>Insecta</taxon>
        <taxon>Pterygota</taxon>
        <taxon>Neoptera</taxon>
        <taxon>Endopterygota</taxon>
        <taxon>Coleoptera</taxon>
        <taxon>Polyphaga</taxon>
        <taxon>Cucujiformia</taxon>
        <taxon>Chrysomeloidea</taxon>
        <taxon>Chrysomelidae</taxon>
        <taxon>Galerucinae</taxon>
        <taxon>Alticini</taxon>
        <taxon>Psylliodes</taxon>
    </lineage>
</organism>
<evidence type="ECO:0000313" key="2">
    <source>
        <dbReference type="EMBL" id="CAH1112974.1"/>
    </source>
</evidence>
<dbReference type="EMBL" id="OV651819">
    <property type="protein sequence ID" value="CAH1112974.1"/>
    <property type="molecule type" value="Genomic_DNA"/>
</dbReference>
<sequence>MSFITLFLFLSVNPTLESIDHFKLAPHSYVLAMSQLDQDHDGLKEHMFLVSNDGTVPIEVEIVPEGDKELSQPLIVQVDPNETQPIARSPELTNTVLKVINKNDEEAVFSARGGKILSEDLMSTVQKITEK</sequence>
<reference evidence="2" key="1">
    <citation type="submission" date="2022-01" db="EMBL/GenBank/DDBJ databases">
        <authorList>
            <person name="King R."/>
        </authorList>
    </citation>
    <scope>NUCLEOTIDE SEQUENCE</scope>
</reference>
<gene>
    <name evidence="2" type="ORF">PSYICH_LOCUS13461</name>
</gene>
<dbReference type="AlphaFoldDB" id="A0A9P0D6N7"/>
<feature type="signal peptide" evidence="1">
    <location>
        <begin position="1"/>
        <end position="18"/>
    </location>
</feature>